<feature type="binding site" evidence="9 10">
    <location>
        <position position="323"/>
    </location>
    <ligand>
        <name>S-adenosyl-L-methionine</name>
        <dbReference type="ChEBI" id="CHEBI:59789"/>
    </ligand>
</feature>
<dbReference type="SUPFAM" id="SSF50249">
    <property type="entry name" value="Nucleic acid-binding proteins"/>
    <property type="match status" value="1"/>
</dbReference>
<evidence type="ECO:0000256" key="1">
    <source>
        <dbReference type="ARBA" id="ARBA00022485"/>
    </source>
</evidence>
<evidence type="ECO:0000256" key="6">
    <source>
        <dbReference type="ARBA" id="ARBA00022723"/>
    </source>
</evidence>
<dbReference type="PROSITE" id="PS50926">
    <property type="entry name" value="TRAM"/>
    <property type="match status" value="1"/>
</dbReference>
<dbReference type="HAMAP" id="MF_01010">
    <property type="entry name" value="23SrRNA_methyltr_RlmD"/>
    <property type="match status" value="1"/>
</dbReference>
<dbReference type="Pfam" id="PF05958">
    <property type="entry name" value="tRNA_U5-meth_tr"/>
    <property type="match status" value="1"/>
</dbReference>
<keyword evidence="7 9" id="KW-0408">Iron</keyword>
<comment type="function">
    <text evidence="9">Catalyzes the formation of 5-methyl-uridine at position 1939 (m5U1939) in 23S rRNA.</text>
</comment>
<dbReference type="PROSITE" id="PS51687">
    <property type="entry name" value="SAM_MT_RNA_M5U"/>
    <property type="match status" value="1"/>
</dbReference>
<evidence type="ECO:0000313" key="12">
    <source>
        <dbReference type="EMBL" id="SNC59639.1"/>
    </source>
</evidence>
<reference evidence="12 13" key="1">
    <citation type="submission" date="2017-06" db="EMBL/GenBank/DDBJ databases">
        <authorList>
            <person name="Kim H.J."/>
            <person name="Triplett B.A."/>
        </authorList>
    </citation>
    <scope>NUCLEOTIDE SEQUENCE [LARGE SCALE GENOMIC DNA]</scope>
    <source>
        <strain evidence="12 13">MWH-VicM1</strain>
    </source>
</reference>
<dbReference type="NCBIfam" id="NF009639">
    <property type="entry name" value="PRK13168.1"/>
    <property type="match status" value="1"/>
</dbReference>
<dbReference type="InterPro" id="IPR002792">
    <property type="entry name" value="TRAM_dom"/>
</dbReference>
<dbReference type="Gene3D" id="2.40.50.1070">
    <property type="match status" value="1"/>
</dbReference>
<dbReference type="PANTHER" id="PTHR11061">
    <property type="entry name" value="RNA M5U METHYLTRANSFERASE"/>
    <property type="match status" value="1"/>
</dbReference>
<dbReference type="GO" id="GO:0070041">
    <property type="term" value="F:rRNA (uridine-C5-)-methyltransferase activity"/>
    <property type="evidence" value="ECO:0007669"/>
    <property type="project" value="UniProtKB-UniRule"/>
</dbReference>
<dbReference type="RefSeq" id="WP_243383294.1">
    <property type="nucleotide sequence ID" value="NZ_FYEX01000001.1"/>
</dbReference>
<dbReference type="InterPro" id="IPR010280">
    <property type="entry name" value="U5_MeTrfase_fam"/>
</dbReference>
<evidence type="ECO:0000259" key="11">
    <source>
        <dbReference type="PROSITE" id="PS50926"/>
    </source>
</evidence>
<feature type="binding site" evidence="9">
    <location>
        <position position="81"/>
    </location>
    <ligand>
        <name>[4Fe-4S] cluster</name>
        <dbReference type="ChEBI" id="CHEBI:49883"/>
    </ligand>
</feature>
<comment type="similarity">
    <text evidence="9">Belongs to the class I-like SAM-binding methyltransferase superfamily. RNA M5U methyltransferase family. RlmD subfamily.</text>
</comment>
<evidence type="ECO:0000313" key="13">
    <source>
        <dbReference type="Proteomes" id="UP000197215"/>
    </source>
</evidence>
<dbReference type="GO" id="GO:0005506">
    <property type="term" value="F:iron ion binding"/>
    <property type="evidence" value="ECO:0007669"/>
    <property type="project" value="UniProtKB-UniRule"/>
</dbReference>
<keyword evidence="1 9" id="KW-0004">4Fe-4S</keyword>
<evidence type="ECO:0000256" key="9">
    <source>
        <dbReference type="HAMAP-Rule" id="MF_01010"/>
    </source>
</evidence>
<keyword evidence="5 9" id="KW-0949">S-adenosyl-L-methionine</keyword>
<evidence type="ECO:0000256" key="3">
    <source>
        <dbReference type="ARBA" id="ARBA00022603"/>
    </source>
</evidence>
<feature type="binding site" evidence="9 10">
    <location>
        <position position="372"/>
    </location>
    <ligand>
        <name>S-adenosyl-L-methionine</name>
        <dbReference type="ChEBI" id="CHEBI:59789"/>
    </ligand>
</feature>
<feature type="active site" description="Nucleophile" evidence="9 10">
    <location>
        <position position="409"/>
    </location>
</feature>
<dbReference type="Proteomes" id="UP000197215">
    <property type="component" value="Unassembled WGS sequence"/>
</dbReference>
<evidence type="ECO:0000256" key="5">
    <source>
        <dbReference type="ARBA" id="ARBA00022691"/>
    </source>
</evidence>
<feature type="binding site" evidence="9">
    <location>
        <position position="78"/>
    </location>
    <ligand>
        <name>[4Fe-4S] cluster</name>
        <dbReference type="ChEBI" id="CHEBI:49883"/>
    </ligand>
</feature>
<feature type="domain" description="TRAM" evidence="11">
    <location>
        <begin position="1"/>
        <end position="59"/>
    </location>
</feature>
<feature type="binding site" evidence="9 10">
    <location>
        <position position="302"/>
    </location>
    <ligand>
        <name>S-adenosyl-L-methionine</name>
        <dbReference type="ChEBI" id="CHEBI:59789"/>
    </ligand>
</feature>
<evidence type="ECO:0000256" key="8">
    <source>
        <dbReference type="ARBA" id="ARBA00023014"/>
    </source>
</evidence>
<dbReference type="GO" id="GO:0070475">
    <property type="term" value="P:rRNA base methylation"/>
    <property type="evidence" value="ECO:0007669"/>
    <property type="project" value="TreeGrafter"/>
</dbReference>
<dbReference type="GO" id="GO:0051539">
    <property type="term" value="F:4 iron, 4 sulfur cluster binding"/>
    <property type="evidence" value="ECO:0007669"/>
    <property type="project" value="UniProtKB-KW"/>
</dbReference>
<keyword evidence="3 9" id="KW-0489">Methyltransferase</keyword>
<feature type="binding site" evidence="9 10">
    <location>
        <position position="273"/>
    </location>
    <ligand>
        <name>S-adenosyl-L-methionine</name>
        <dbReference type="ChEBI" id="CHEBI:59789"/>
    </ligand>
</feature>
<dbReference type="CDD" id="cd02440">
    <property type="entry name" value="AdoMet_MTases"/>
    <property type="match status" value="1"/>
</dbReference>
<dbReference type="EC" id="2.1.1.190" evidence="9"/>
<evidence type="ECO:0000256" key="7">
    <source>
        <dbReference type="ARBA" id="ARBA00023004"/>
    </source>
</evidence>
<proteinExistence type="inferred from homology"/>
<evidence type="ECO:0000256" key="10">
    <source>
        <dbReference type="PROSITE-ProRule" id="PRU01024"/>
    </source>
</evidence>
<dbReference type="InterPro" id="IPR012340">
    <property type="entry name" value="NA-bd_OB-fold"/>
</dbReference>
<dbReference type="EMBL" id="FYEX01000001">
    <property type="protein sequence ID" value="SNC59639.1"/>
    <property type="molecule type" value="Genomic_DNA"/>
</dbReference>
<dbReference type="NCBIfam" id="TIGR00479">
    <property type="entry name" value="rumA"/>
    <property type="match status" value="1"/>
</dbReference>
<feature type="binding site" evidence="9">
    <location>
        <position position="351"/>
    </location>
    <ligand>
        <name>S-adenosyl-L-methionine</name>
        <dbReference type="ChEBI" id="CHEBI:59789"/>
    </ligand>
</feature>
<dbReference type="AlphaFoldDB" id="A0A212T0V2"/>
<keyword evidence="8 9" id="KW-0411">Iron-sulfur</keyword>
<accession>A0A212T0V2</accession>
<keyword evidence="4 9" id="KW-0808">Transferase</keyword>
<organism evidence="12 13">
    <name type="scientific">Polynucleobacter victoriensis</name>
    <dbReference type="NCBI Taxonomy" id="2049319"/>
    <lineage>
        <taxon>Bacteria</taxon>
        <taxon>Pseudomonadati</taxon>
        <taxon>Pseudomonadota</taxon>
        <taxon>Betaproteobacteria</taxon>
        <taxon>Burkholderiales</taxon>
        <taxon>Burkholderiaceae</taxon>
        <taxon>Polynucleobacter</taxon>
    </lineage>
</organism>
<dbReference type="GO" id="GO:0003723">
    <property type="term" value="F:RNA binding"/>
    <property type="evidence" value="ECO:0007669"/>
    <property type="project" value="InterPro"/>
</dbReference>
<dbReference type="PROSITE" id="PS01231">
    <property type="entry name" value="TRMA_2"/>
    <property type="match status" value="1"/>
</dbReference>
<dbReference type="InterPro" id="IPR030391">
    <property type="entry name" value="MeTrfase_TrmA_CS"/>
</dbReference>
<keyword evidence="2 9" id="KW-0698">rRNA processing</keyword>
<feature type="binding site" evidence="9">
    <location>
        <position position="307"/>
    </location>
    <ligand>
        <name>S-adenosyl-L-methionine</name>
        <dbReference type="ChEBI" id="CHEBI:59789"/>
    </ligand>
</feature>
<name>A0A212T0V2_9BURK</name>
<sequence>MTRVVVESLNLEAQGVARPLDESGVPGKVVFIDDALPGEDVEFQSYKIKSKFELAKLTHLYKSSPSRITPQCPSFKECGGCSMQHLDPRAQLAMKQRVLEDNLRYLGRIKPEVLLRPISGPAWEYRYRGRLSIFKIPKGRVLVGFHQKKGSRITDMLSCDILPKHVSDLLPRWRDLIGQISISGKLAQLEFAIGEGDAVGSLKTVFVLRHLEPLNKNDQQLIKNFAEIHRVDIWLQPEGLDSAYPFAPPTSQLCYRLPEFDIEMPFKPTDFTQVNHQVNRVLVSKAIRLLDPKPEDRVLDLFCGIGNFTLPLARRCAKVYGIEGSDSLTKRAKDNAIHNQLGDRVDFACANLFEVTPQIIQSWGQASKWLIDPPRDGAMALATAMAEIVKSGNQDQLACLPSRIVYVSCNPATLARDVGILTAQAGYRLKAAGVVNMFPHTSHIESIAVFER</sequence>
<dbReference type="InterPro" id="IPR029063">
    <property type="entry name" value="SAM-dependent_MTases_sf"/>
</dbReference>
<dbReference type="Gene3D" id="3.40.50.150">
    <property type="entry name" value="Vaccinia Virus protein VP39"/>
    <property type="match status" value="1"/>
</dbReference>
<gene>
    <name evidence="9" type="primary">rlmD</name>
    <name evidence="12" type="ORF">SAMN06295916_0108</name>
</gene>
<feature type="binding site" evidence="9">
    <location>
        <position position="159"/>
    </location>
    <ligand>
        <name>[4Fe-4S] cluster</name>
        <dbReference type="ChEBI" id="CHEBI:49883"/>
    </ligand>
</feature>
<dbReference type="PANTHER" id="PTHR11061:SF49">
    <property type="entry name" value="23S RRNA (URACIL(1939)-C(5))-METHYLTRANSFERASE RLMD"/>
    <property type="match status" value="1"/>
</dbReference>
<keyword evidence="6 9" id="KW-0479">Metal-binding</keyword>
<dbReference type="InterPro" id="IPR001566">
    <property type="entry name" value="23S_rRNA_MeTrfase_RlmD"/>
</dbReference>
<evidence type="ECO:0000256" key="4">
    <source>
        <dbReference type="ARBA" id="ARBA00022679"/>
    </source>
</evidence>
<dbReference type="SUPFAM" id="SSF53335">
    <property type="entry name" value="S-adenosyl-L-methionine-dependent methyltransferases"/>
    <property type="match status" value="1"/>
</dbReference>
<dbReference type="Gene3D" id="2.40.50.140">
    <property type="entry name" value="Nucleic acid-binding proteins"/>
    <property type="match status" value="1"/>
</dbReference>
<protein>
    <recommendedName>
        <fullName evidence="9">23S rRNA (uracil(1939)-C(5))-methyltransferase RlmD</fullName>
        <ecNumber evidence="9">2.1.1.190</ecNumber>
    </recommendedName>
    <alternativeName>
        <fullName evidence="9">23S rRNA(m5U1939)-methyltransferase</fullName>
    </alternativeName>
</protein>
<keyword evidence="13" id="KW-1185">Reference proteome</keyword>
<comment type="catalytic activity">
    <reaction evidence="9">
        <text>uridine(1939) in 23S rRNA + S-adenosyl-L-methionine = 5-methyluridine(1939) in 23S rRNA + S-adenosyl-L-homocysteine + H(+)</text>
        <dbReference type="Rhea" id="RHEA:42908"/>
        <dbReference type="Rhea" id="RHEA-COMP:10278"/>
        <dbReference type="Rhea" id="RHEA-COMP:10279"/>
        <dbReference type="ChEBI" id="CHEBI:15378"/>
        <dbReference type="ChEBI" id="CHEBI:57856"/>
        <dbReference type="ChEBI" id="CHEBI:59789"/>
        <dbReference type="ChEBI" id="CHEBI:65315"/>
        <dbReference type="ChEBI" id="CHEBI:74447"/>
        <dbReference type="EC" id="2.1.1.190"/>
    </reaction>
</comment>
<evidence type="ECO:0000256" key="2">
    <source>
        <dbReference type="ARBA" id="ARBA00022552"/>
    </source>
</evidence>
<feature type="binding site" evidence="9">
    <location>
        <position position="72"/>
    </location>
    <ligand>
        <name>[4Fe-4S] cluster</name>
        <dbReference type="ChEBI" id="CHEBI:49883"/>
    </ligand>
</feature>